<dbReference type="RefSeq" id="XP_056861605.1">
    <property type="nucleotide sequence ID" value="XM_057005625.1"/>
</dbReference>
<dbReference type="InterPro" id="IPR001810">
    <property type="entry name" value="F-box_dom"/>
</dbReference>
<dbReference type="PANTHER" id="PTHR31900">
    <property type="entry name" value="F-BOX/RNI SUPERFAMILY PROTEIN-RELATED"/>
    <property type="match status" value="1"/>
</dbReference>
<dbReference type="CDD" id="cd22160">
    <property type="entry name" value="F-box_AtFBL13-like"/>
    <property type="match status" value="1"/>
</dbReference>
<evidence type="ECO:0000313" key="3">
    <source>
        <dbReference type="RefSeq" id="XP_056861605.1"/>
    </source>
</evidence>
<dbReference type="Pfam" id="PF24758">
    <property type="entry name" value="LRR_At5g56370"/>
    <property type="match status" value="1"/>
</dbReference>
<feature type="domain" description="F-box" evidence="1">
    <location>
        <begin position="21"/>
        <end position="74"/>
    </location>
</feature>
<dbReference type="Gene3D" id="3.80.10.10">
    <property type="entry name" value="Ribonuclease Inhibitor"/>
    <property type="match status" value="1"/>
</dbReference>
<dbReference type="GeneID" id="130509506"/>
<dbReference type="PANTHER" id="PTHR31900:SF34">
    <property type="entry name" value="EMB|CAB62440.1-RELATED"/>
    <property type="match status" value="1"/>
</dbReference>
<dbReference type="Gene3D" id="1.20.1280.50">
    <property type="match status" value="1"/>
</dbReference>
<dbReference type="SMART" id="SM00579">
    <property type="entry name" value="FBD"/>
    <property type="match status" value="1"/>
</dbReference>
<gene>
    <name evidence="3" type="primary">LOC130509506</name>
</gene>
<reference evidence="2" key="1">
    <citation type="journal article" date="2019" name="Database">
        <title>The radish genome database (RadishGD): an integrated information resource for radish genomics.</title>
        <authorList>
            <person name="Yu H.J."/>
            <person name="Baek S."/>
            <person name="Lee Y.J."/>
            <person name="Cho A."/>
            <person name="Mun J.H."/>
        </authorList>
    </citation>
    <scope>NUCLEOTIDE SEQUENCE [LARGE SCALE GENOMIC DNA]</scope>
    <source>
        <strain evidence="2">cv. WK10039</strain>
    </source>
</reference>
<reference evidence="3" key="2">
    <citation type="submission" date="2025-08" db="UniProtKB">
        <authorList>
            <consortium name="RefSeq"/>
        </authorList>
    </citation>
    <scope>IDENTIFICATION</scope>
    <source>
        <tissue evidence="3">Leaf</tissue>
    </source>
</reference>
<accession>A0A9W3DCJ8</accession>
<dbReference type="InterPro" id="IPR006566">
    <property type="entry name" value="FBD"/>
</dbReference>
<evidence type="ECO:0000259" key="1">
    <source>
        <dbReference type="PROSITE" id="PS50181"/>
    </source>
</evidence>
<dbReference type="Pfam" id="PF00646">
    <property type="entry name" value="F-box"/>
    <property type="match status" value="1"/>
</dbReference>
<dbReference type="SUPFAM" id="SSF52047">
    <property type="entry name" value="RNI-like"/>
    <property type="match status" value="1"/>
</dbReference>
<dbReference type="Pfam" id="PF08387">
    <property type="entry name" value="FBD"/>
    <property type="match status" value="1"/>
</dbReference>
<dbReference type="OrthoDB" id="1092136at2759"/>
<dbReference type="Proteomes" id="UP000504610">
    <property type="component" value="Chromosome 3"/>
</dbReference>
<proteinExistence type="predicted"/>
<dbReference type="InterPro" id="IPR053781">
    <property type="entry name" value="F-box_AtFBL13-like"/>
</dbReference>
<protein>
    <submittedName>
        <fullName evidence="3">Probable FBD-associated F-box protein At1g32375</fullName>
    </submittedName>
</protein>
<dbReference type="SUPFAM" id="SSF81383">
    <property type="entry name" value="F-box domain"/>
    <property type="match status" value="1"/>
</dbReference>
<dbReference type="InterPro" id="IPR036047">
    <property type="entry name" value="F-box-like_dom_sf"/>
</dbReference>
<dbReference type="KEGG" id="rsz:130509506"/>
<evidence type="ECO:0000313" key="2">
    <source>
        <dbReference type="Proteomes" id="UP000504610"/>
    </source>
</evidence>
<dbReference type="InterPro" id="IPR050232">
    <property type="entry name" value="FBL13/AtMIF1-like"/>
</dbReference>
<dbReference type="InterPro" id="IPR055411">
    <property type="entry name" value="LRR_FXL15/At3g58940/PEG3-like"/>
</dbReference>
<name>A0A9W3DCJ8_RAPSA</name>
<sequence>MFFCCIRKKTLTIIKEERDHMDRISELPDALLLKILSYLPTKKVVTTMVLSKRWKYLYTLVPTLEYDHTSYQDGEDRSFSRFVYCSLLLHEAPVLRVLSIVLGQNTGAIDIGVFVRTAIKRHARHLMIEIDDTCSAETINPVMLPTSLYTGCTMLVSLWVNNVVLMDSSSTVSFPSLKTLFLKSVKYPNNEFVPKILAGCPVLENLFVDRCPGDNVNLFVVRVPSLKILLLKKASDIHSDGFLIDAPCLELIGIIDNTKGFCGIEHNMPKIDAANVCVTCNRTEQILSSLTSLQQLRLCLMTSKDAYPEGISFNRLVELTLCTSAPEWLNLLMRLLKDSPRLRVLRLEQVHLDEAVNPRPSWNEPTHVPSCLLSSLETFEWSQYEGREEEIKVAKFIIRNSACLKNATFYPKSTDPTEKLEMLTELSVSPRSSSICQLDFGRGTPTVRNIIYDHRLMKRVRQTFHQ</sequence>
<dbReference type="PROSITE" id="PS50181">
    <property type="entry name" value="FBOX"/>
    <property type="match status" value="1"/>
</dbReference>
<dbReference type="AlphaFoldDB" id="A0A9W3DCJ8"/>
<organism evidence="2 3">
    <name type="scientific">Raphanus sativus</name>
    <name type="common">Radish</name>
    <name type="synonym">Raphanus raphanistrum var. sativus</name>
    <dbReference type="NCBI Taxonomy" id="3726"/>
    <lineage>
        <taxon>Eukaryota</taxon>
        <taxon>Viridiplantae</taxon>
        <taxon>Streptophyta</taxon>
        <taxon>Embryophyta</taxon>
        <taxon>Tracheophyta</taxon>
        <taxon>Spermatophyta</taxon>
        <taxon>Magnoliopsida</taxon>
        <taxon>eudicotyledons</taxon>
        <taxon>Gunneridae</taxon>
        <taxon>Pentapetalae</taxon>
        <taxon>rosids</taxon>
        <taxon>malvids</taxon>
        <taxon>Brassicales</taxon>
        <taxon>Brassicaceae</taxon>
        <taxon>Brassiceae</taxon>
        <taxon>Raphanus</taxon>
    </lineage>
</organism>
<dbReference type="InterPro" id="IPR032675">
    <property type="entry name" value="LRR_dom_sf"/>
</dbReference>
<keyword evidence="2" id="KW-1185">Reference proteome</keyword>